<protein>
    <submittedName>
        <fullName evidence="1">Uncharacterized protein</fullName>
    </submittedName>
</protein>
<gene>
    <name evidence="1" type="ORF">F4820DRAFT_452224</name>
</gene>
<dbReference type="EMBL" id="MU393561">
    <property type="protein sequence ID" value="KAI4861129.1"/>
    <property type="molecule type" value="Genomic_DNA"/>
</dbReference>
<keyword evidence="2" id="KW-1185">Reference proteome</keyword>
<sequence length="251" mass="27927">MDAHHDSAAESIRSRSYISPSVLGPSRQPSSSTRRWGFGRSQNRNSAYYSDRENRVSIRSSVTYPSDTTFEATIVKGTAQTGQRYQAKTQLIDLGRPRRKSWGPEEQSPQSSHTVAETASLPVSRHDSEEEAEDQFTDHQAATEMYHNAIAPMAKTPSSGLSPRLLPIQTESSVPTPTRTRACTIRNFFRRQNRPYRARSRTEERAGSLEAGFASIILQPPAEQHIRADQRASLGGASLSRQSNFDARSTC</sequence>
<reference evidence="1 2" key="1">
    <citation type="journal article" date="2022" name="New Phytol.">
        <title>Ecological generalism drives hyperdiversity of secondary metabolite gene clusters in xylarialean endophytes.</title>
        <authorList>
            <person name="Franco M.E.E."/>
            <person name="Wisecaver J.H."/>
            <person name="Arnold A.E."/>
            <person name="Ju Y.M."/>
            <person name="Slot J.C."/>
            <person name="Ahrendt S."/>
            <person name="Moore L.P."/>
            <person name="Eastman K.E."/>
            <person name="Scott K."/>
            <person name="Konkel Z."/>
            <person name="Mondo S.J."/>
            <person name="Kuo A."/>
            <person name="Hayes R.D."/>
            <person name="Haridas S."/>
            <person name="Andreopoulos B."/>
            <person name="Riley R."/>
            <person name="LaButti K."/>
            <person name="Pangilinan J."/>
            <person name="Lipzen A."/>
            <person name="Amirebrahimi M."/>
            <person name="Yan J."/>
            <person name="Adam C."/>
            <person name="Keymanesh K."/>
            <person name="Ng V."/>
            <person name="Louie K."/>
            <person name="Northen T."/>
            <person name="Drula E."/>
            <person name="Henrissat B."/>
            <person name="Hsieh H.M."/>
            <person name="Youens-Clark K."/>
            <person name="Lutzoni F."/>
            <person name="Miadlikowska J."/>
            <person name="Eastwood D.C."/>
            <person name="Hamelin R.C."/>
            <person name="Grigoriev I.V."/>
            <person name="U'Ren J.M."/>
        </authorList>
    </citation>
    <scope>NUCLEOTIDE SEQUENCE [LARGE SCALE GENOMIC DNA]</scope>
    <source>
        <strain evidence="1 2">CBS 119005</strain>
    </source>
</reference>
<accession>A0ACB9YP03</accession>
<evidence type="ECO:0000313" key="1">
    <source>
        <dbReference type="EMBL" id="KAI4861129.1"/>
    </source>
</evidence>
<proteinExistence type="predicted"/>
<comment type="caution">
    <text evidence="1">The sequence shown here is derived from an EMBL/GenBank/DDBJ whole genome shotgun (WGS) entry which is preliminary data.</text>
</comment>
<evidence type="ECO:0000313" key="2">
    <source>
        <dbReference type="Proteomes" id="UP001497700"/>
    </source>
</evidence>
<dbReference type="Proteomes" id="UP001497700">
    <property type="component" value="Unassembled WGS sequence"/>
</dbReference>
<name>A0ACB9YP03_9PEZI</name>
<organism evidence="1 2">
    <name type="scientific">Hypoxylon rubiginosum</name>
    <dbReference type="NCBI Taxonomy" id="110542"/>
    <lineage>
        <taxon>Eukaryota</taxon>
        <taxon>Fungi</taxon>
        <taxon>Dikarya</taxon>
        <taxon>Ascomycota</taxon>
        <taxon>Pezizomycotina</taxon>
        <taxon>Sordariomycetes</taxon>
        <taxon>Xylariomycetidae</taxon>
        <taxon>Xylariales</taxon>
        <taxon>Hypoxylaceae</taxon>
        <taxon>Hypoxylon</taxon>
    </lineage>
</organism>